<dbReference type="Pfam" id="PF01937">
    <property type="entry name" value="ARMT1-like_dom"/>
    <property type="match status" value="1"/>
</dbReference>
<feature type="domain" description="Damage-control phosphatase ARMT1-like metal-binding" evidence="1">
    <location>
        <begin position="4"/>
        <end position="278"/>
    </location>
</feature>
<dbReference type="Proteomes" id="UP000570823">
    <property type="component" value="Unassembled WGS sequence"/>
</dbReference>
<evidence type="ECO:0000313" key="2">
    <source>
        <dbReference type="EMBL" id="NVO67504.1"/>
    </source>
</evidence>
<protein>
    <submittedName>
        <fullName evidence="2">DUF89 family protein</fullName>
    </submittedName>
</protein>
<proteinExistence type="predicted"/>
<evidence type="ECO:0000259" key="1">
    <source>
        <dbReference type="Pfam" id="PF01937"/>
    </source>
</evidence>
<dbReference type="Gene3D" id="1.10.8.380">
    <property type="entry name" value="Uncharacterised protein PF01937, DUF89, domain 1"/>
    <property type="match status" value="1"/>
</dbReference>
<dbReference type="PIRSF" id="PIRSF006593">
    <property type="entry name" value="UCP006593"/>
    <property type="match status" value="1"/>
</dbReference>
<dbReference type="OrthoDB" id="359165at2157"/>
<dbReference type="SUPFAM" id="SSF111321">
    <property type="entry name" value="AF1104-like"/>
    <property type="match status" value="1"/>
</dbReference>
<accession>A0A7K4HQE6</accession>
<dbReference type="Gene3D" id="3.40.50.10880">
    <property type="entry name" value="Uncharacterised protein PF01937, DUF89, domain 3"/>
    <property type="match status" value="1"/>
</dbReference>
<organism evidence="2 3">
    <name type="scientific">Methanofollis tationis</name>
    <dbReference type="NCBI Taxonomy" id="81417"/>
    <lineage>
        <taxon>Archaea</taxon>
        <taxon>Methanobacteriati</taxon>
        <taxon>Methanobacteriota</taxon>
        <taxon>Stenosarchaea group</taxon>
        <taxon>Methanomicrobia</taxon>
        <taxon>Methanomicrobiales</taxon>
        <taxon>Methanomicrobiaceae</taxon>
        <taxon>Methanofollis</taxon>
    </lineage>
</organism>
<sequence>MKFQPRCTECLLSRVAYEAALVLDDPDRIEGIRRTAAEVLSAGEGEGLAAPVLASRVHRCAYRLIGSDDPYLALKRQNNSDALAAATVIAPRLSSFHDNVMAAVLGNTFDYGVQAHQVTDDFLSFFFREFEKGLAIDDTDRILRLCRRVVYITDNCGEIVFDRLLILFLKAMGAEVTLAVRGAPILNDATLEDARALGLDLIVDHLTTTTRGEAELGINPLLLPDDLACTLDRCTLVIAKGMANYESLTDICDFPPVAHLMAVKCETIAEMTGVPRGSVVALLRE</sequence>
<evidence type="ECO:0000313" key="3">
    <source>
        <dbReference type="Proteomes" id="UP000570823"/>
    </source>
</evidence>
<dbReference type="EMBL" id="JABXWR010000001">
    <property type="protein sequence ID" value="NVO67504.1"/>
    <property type="molecule type" value="Genomic_DNA"/>
</dbReference>
<dbReference type="InterPro" id="IPR014444">
    <property type="entry name" value="PH1575-like"/>
</dbReference>
<comment type="caution">
    <text evidence="2">The sequence shown here is derived from an EMBL/GenBank/DDBJ whole genome shotgun (WGS) entry which is preliminary data.</text>
</comment>
<dbReference type="InterPro" id="IPR036075">
    <property type="entry name" value="ARMT-1-like_metal-bd_sf"/>
</dbReference>
<dbReference type="InterPro" id="IPR002791">
    <property type="entry name" value="ARMT1-like_metal-bd"/>
</dbReference>
<dbReference type="Gene3D" id="1.10.285.20">
    <property type="entry name" value="Uncharacterised protein PF01937, DUF89, domain 2"/>
    <property type="match status" value="1"/>
</dbReference>
<dbReference type="AlphaFoldDB" id="A0A7K4HQE6"/>
<dbReference type="RefSeq" id="WP_176789087.1">
    <property type="nucleotide sequence ID" value="NZ_JABXWR010000001.1"/>
</dbReference>
<name>A0A7K4HQE6_9EURY</name>
<reference evidence="2 3" key="1">
    <citation type="submission" date="2020-06" db="EMBL/GenBank/DDBJ databases">
        <title>Methanofollis fontis sp. nov., a methanogen isolated from marine sediments near a cold seep at Four-Way Closure Ridge offshore southwestern Taiwan.</title>
        <authorList>
            <person name="Chen S.-C."/>
            <person name="Teng N.-H."/>
            <person name="Lin Y.-S."/>
            <person name="Lai M.-C."/>
            <person name="Chen H.-H."/>
            <person name="Wang C.-C."/>
        </authorList>
    </citation>
    <scope>NUCLEOTIDE SEQUENCE [LARGE SCALE GENOMIC DNA]</scope>
    <source>
        <strain evidence="2 3">DSM 2702</strain>
    </source>
</reference>
<keyword evidence="3" id="KW-1185">Reference proteome</keyword>
<gene>
    <name evidence="2" type="ORF">HWN36_09355</name>
</gene>